<dbReference type="InterPro" id="IPR036047">
    <property type="entry name" value="F-box-like_dom_sf"/>
</dbReference>
<keyword evidence="3" id="KW-1185">Reference proteome</keyword>
<proteinExistence type="predicted"/>
<dbReference type="InterPro" id="IPR050796">
    <property type="entry name" value="SCF_F-box_component"/>
</dbReference>
<evidence type="ECO:0000259" key="1">
    <source>
        <dbReference type="SMART" id="SM00256"/>
    </source>
</evidence>
<feature type="domain" description="F-box" evidence="1">
    <location>
        <begin position="6"/>
        <end position="44"/>
    </location>
</feature>
<name>A0AAV6XGX3_9LAMI</name>
<comment type="caution">
    <text evidence="2">The sequence shown here is derived from an EMBL/GenBank/DDBJ whole genome shotgun (WGS) entry which is preliminary data.</text>
</comment>
<evidence type="ECO:0000313" key="2">
    <source>
        <dbReference type="EMBL" id="KAG8381628.1"/>
    </source>
</evidence>
<dbReference type="SUPFAM" id="SSF81383">
    <property type="entry name" value="F-box domain"/>
    <property type="match status" value="1"/>
</dbReference>
<sequence length="364" mass="42864">MITDNEDVLTEIILWLPVISLIRFKLVCKRWFSLISSQHFSHLHTLHHHCHYRSKPEPSSLLLRLIETSNYFNLQGKNWVRYHFSPTLMDPTICSFSNGLFLLRCLNAENTPENCYYIYNPTTKQSRNILLNVNERYKCVMGINLAFDPLKSPYYKIICIRATRRRSNRFFWGWWQYCQIEVYESETSTWKLCGEPFFAPHDVCFDQGIYWNDAIHWSGIFFDFHNNFVGEHPEIVLLGPNLTNLFDGNYIESNGYLHCVAHSPEEKSISVFELQRDYSEWSLKFHINLDHVPVPLSVLSIIRRDSEEDSTLVAHQPGKIMVYKFQDSSFNELIDISKEAFYQEGRIQFGSHCTFQFTKTLAPP</sequence>
<dbReference type="PANTHER" id="PTHR31672">
    <property type="entry name" value="BNACNNG10540D PROTEIN"/>
    <property type="match status" value="1"/>
</dbReference>
<dbReference type="InterPro" id="IPR001810">
    <property type="entry name" value="F-box_dom"/>
</dbReference>
<dbReference type="SMART" id="SM00256">
    <property type="entry name" value="FBOX"/>
    <property type="match status" value="1"/>
</dbReference>
<accession>A0AAV6XGX3</accession>
<dbReference type="Pfam" id="PF00646">
    <property type="entry name" value="F-box"/>
    <property type="match status" value="1"/>
</dbReference>
<organism evidence="2 3">
    <name type="scientific">Buddleja alternifolia</name>
    <dbReference type="NCBI Taxonomy" id="168488"/>
    <lineage>
        <taxon>Eukaryota</taxon>
        <taxon>Viridiplantae</taxon>
        <taxon>Streptophyta</taxon>
        <taxon>Embryophyta</taxon>
        <taxon>Tracheophyta</taxon>
        <taxon>Spermatophyta</taxon>
        <taxon>Magnoliopsida</taxon>
        <taxon>eudicotyledons</taxon>
        <taxon>Gunneridae</taxon>
        <taxon>Pentapetalae</taxon>
        <taxon>asterids</taxon>
        <taxon>lamiids</taxon>
        <taxon>Lamiales</taxon>
        <taxon>Scrophulariaceae</taxon>
        <taxon>Buddlejeae</taxon>
        <taxon>Buddleja</taxon>
    </lineage>
</organism>
<dbReference type="CDD" id="cd22157">
    <property type="entry name" value="F-box_AtFBW1-like"/>
    <property type="match status" value="1"/>
</dbReference>
<dbReference type="Gene3D" id="1.20.1280.50">
    <property type="match status" value="1"/>
</dbReference>
<dbReference type="AlphaFoldDB" id="A0AAV6XGX3"/>
<gene>
    <name evidence="2" type="ORF">BUALT_Bualt06G0141300</name>
</gene>
<reference evidence="2" key="1">
    <citation type="submission" date="2019-10" db="EMBL/GenBank/DDBJ databases">
        <authorList>
            <person name="Zhang R."/>
            <person name="Pan Y."/>
            <person name="Wang J."/>
            <person name="Ma R."/>
            <person name="Yu S."/>
        </authorList>
    </citation>
    <scope>NUCLEOTIDE SEQUENCE</scope>
    <source>
        <strain evidence="2">LA-IB0</strain>
        <tissue evidence="2">Leaf</tissue>
    </source>
</reference>
<dbReference type="EMBL" id="WHWC01000006">
    <property type="protein sequence ID" value="KAG8381628.1"/>
    <property type="molecule type" value="Genomic_DNA"/>
</dbReference>
<dbReference type="SUPFAM" id="SSF63829">
    <property type="entry name" value="Calcium-dependent phosphotriesterase"/>
    <property type="match status" value="1"/>
</dbReference>
<dbReference type="PANTHER" id="PTHR31672:SF13">
    <property type="entry name" value="F-BOX PROTEIN CPR30-LIKE"/>
    <property type="match status" value="1"/>
</dbReference>
<dbReference type="Proteomes" id="UP000826271">
    <property type="component" value="Unassembled WGS sequence"/>
</dbReference>
<evidence type="ECO:0000313" key="3">
    <source>
        <dbReference type="Proteomes" id="UP000826271"/>
    </source>
</evidence>
<protein>
    <recommendedName>
        <fullName evidence="1">F-box domain-containing protein</fullName>
    </recommendedName>
</protein>